<evidence type="ECO:0000256" key="3">
    <source>
        <dbReference type="ARBA" id="ARBA00022598"/>
    </source>
</evidence>
<dbReference type="Gene3D" id="3.30.559.10">
    <property type="entry name" value="Chloramphenicol acetyltransferase-like domain"/>
    <property type="match status" value="1"/>
</dbReference>
<dbReference type="InterPro" id="IPR045851">
    <property type="entry name" value="AMP-bd_C_sf"/>
</dbReference>
<dbReference type="Gene3D" id="3.30.559.30">
    <property type="entry name" value="Nonribosomal peptide synthetase, condensation domain"/>
    <property type="match status" value="1"/>
</dbReference>
<evidence type="ECO:0000259" key="4">
    <source>
        <dbReference type="Pfam" id="PF00501"/>
    </source>
</evidence>
<comment type="caution">
    <text evidence="5">The sequence shown here is derived from an EMBL/GenBank/DDBJ whole genome shotgun (WGS) entry which is preliminary data.</text>
</comment>
<dbReference type="GO" id="GO:0043041">
    <property type="term" value="P:amino acid activation for nonribosomal peptide biosynthetic process"/>
    <property type="evidence" value="ECO:0007669"/>
    <property type="project" value="TreeGrafter"/>
</dbReference>
<dbReference type="OrthoDB" id="4867135at2759"/>
<dbReference type="GO" id="GO:0044550">
    <property type="term" value="P:secondary metabolite biosynthetic process"/>
    <property type="evidence" value="ECO:0007669"/>
    <property type="project" value="TreeGrafter"/>
</dbReference>
<dbReference type="GO" id="GO:0031177">
    <property type="term" value="F:phosphopantetheine binding"/>
    <property type="evidence" value="ECO:0007669"/>
    <property type="project" value="TreeGrafter"/>
</dbReference>
<dbReference type="InterPro" id="IPR020845">
    <property type="entry name" value="AMP-binding_CS"/>
</dbReference>
<dbReference type="InterPro" id="IPR020459">
    <property type="entry name" value="AMP-binding"/>
</dbReference>
<dbReference type="GO" id="GO:0005737">
    <property type="term" value="C:cytoplasm"/>
    <property type="evidence" value="ECO:0007669"/>
    <property type="project" value="TreeGrafter"/>
</dbReference>
<dbReference type="PANTHER" id="PTHR45527">
    <property type="entry name" value="NONRIBOSOMAL PEPTIDE SYNTHETASE"/>
    <property type="match status" value="1"/>
</dbReference>
<evidence type="ECO:0000313" key="6">
    <source>
        <dbReference type="Proteomes" id="UP000243081"/>
    </source>
</evidence>
<dbReference type="SUPFAM" id="SSF52777">
    <property type="entry name" value="CoA-dependent acyltransferases"/>
    <property type="match status" value="2"/>
</dbReference>
<protein>
    <recommendedName>
        <fullName evidence="4">AMP-dependent synthetase/ligase domain-containing protein</fullName>
    </recommendedName>
</protein>
<dbReference type="OMA" id="WAIRSHE"/>
<dbReference type="InterPro" id="IPR023213">
    <property type="entry name" value="CAT-like_dom_sf"/>
</dbReference>
<evidence type="ECO:0000256" key="1">
    <source>
        <dbReference type="ARBA" id="ARBA00022450"/>
    </source>
</evidence>
<dbReference type="AlphaFoldDB" id="A0A179IIT8"/>
<reference evidence="5 6" key="1">
    <citation type="submission" date="2016-03" db="EMBL/GenBank/DDBJ databases">
        <title>Fine-scale spatial genetic structure of a fungal parasite of coffee scale insects.</title>
        <authorList>
            <person name="Jackson D."/>
            <person name="Zemenick K.A."/>
            <person name="Malloure B."/>
            <person name="Quandt C.A."/>
            <person name="James T.Y."/>
        </authorList>
    </citation>
    <scope>NUCLEOTIDE SEQUENCE [LARGE SCALE GENOMIC DNA]</scope>
    <source>
        <strain evidence="5 6">UM487</strain>
    </source>
</reference>
<dbReference type="EMBL" id="LUKN01000785">
    <property type="protein sequence ID" value="OAR02193.1"/>
    <property type="molecule type" value="Genomic_DNA"/>
</dbReference>
<dbReference type="PANTHER" id="PTHR45527:SF16">
    <property type="entry name" value="NONRIBOSOMAL PEPTIDE SYNTHASE ATNA-RELATED"/>
    <property type="match status" value="1"/>
</dbReference>
<dbReference type="PROSITE" id="PS00455">
    <property type="entry name" value="AMP_BINDING"/>
    <property type="match status" value="1"/>
</dbReference>
<dbReference type="CDD" id="cd05918">
    <property type="entry name" value="A_NRPS_SidN3_like"/>
    <property type="match status" value="1"/>
</dbReference>
<dbReference type="Proteomes" id="UP000243081">
    <property type="component" value="Unassembled WGS sequence"/>
</dbReference>
<dbReference type="CDD" id="cd19545">
    <property type="entry name" value="FUM14_C_NRPS-like"/>
    <property type="match status" value="1"/>
</dbReference>
<evidence type="ECO:0000256" key="2">
    <source>
        <dbReference type="ARBA" id="ARBA00022553"/>
    </source>
</evidence>
<sequence length="1026" mass="112377">MDSHNNASAGHTSPVMPHLTARDTMNLRKDLCQEITRYFGLERDAIEAISPCTPFQRDVIDCTSSASRHAIGNVVFEISEDVDAERLAAAWKDTVQLTPALRACTYTSKTGELFQFVLRESFVFARTSWTSASLKSALVRDEASAAAAGPRCNRFSLFRDPITERRILVWTFSHAFVDTAFQDRILKQVLAAYKDGHGRIFSLPPTPELFGSEDGGCPGTPMFEAAVDMPRARMFWQEKLSGLDASVFPPLSSHLTVPAIDTEAEHHFPYPPSVQHKWSRTTVCQTALAILLSRYTHSPEALFGVVTERSHEEPSPLLDGSTSTVVPFRVLCAPDQSIMEVMEAIRVYDHDVRDFSHAGLCNISCIGDDAAAACGFQTVLMVADRCTTTTNDVYKTLEESEKFMPCTNRALLLSCQINDEGISLVARYDQGIIEPLQITRLLRQLGVLINELQSMTNDSLCVGQLDLLTAEDRAEIENWNSHPLQTLNCLIHTEVFMRADECPSKPAVLAWDGEWTYSELSTVSSQLASHIRSFAMGQKQSIVPIYFEKSKWVIASILAVLKAGHAFTLIDPNDPPARMAQIIEQTSGTVALTSAVLQHKIQAVVSCCIAVDDDLLQSLTAPCEDRQLDSAAKPEDLAYVIFTSGSTGEPKGIMIEHRAFYSCVVKFGPALGIHGGTRALQFAAHGFGAFLLEVLTTLIHGGCVCIPSDHDRMHNVPGFMKQNQVNWVMATPSYMTTMNPEDVPGLETLVLVGEQMSASVNDTWTSKLQLLDGYGQSESSSICFVGKIGESCDPNNLCRAVGAHSWIVNPDDPDLLMPIGAIGELLIESAGIARGYLIAPSTEKTPFLKGVPAWYASKQLPDGVKFYKTGDLVRYAPDGTVVCLGRMDSQVKVRGQRVELGAVETRLRQQFSSDMTIVAEAVPRSDLPSSAVIIGFLIGYRTSQDTENITCAEDAQILGQTATQDINAKMWQVLPAYSIPSFYICMANLPRTATGKVDRRSLRSIGSNLLALQSHGTAPNQAKLPM</sequence>
<keyword evidence="2" id="KW-0597">Phosphoprotein</keyword>
<dbReference type="PRINTS" id="PR00154">
    <property type="entry name" value="AMPBINDING"/>
</dbReference>
<dbReference type="Pfam" id="PF00501">
    <property type="entry name" value="AMP-binding"/>
    <property type="match status" value="1"/>
</dbReference>
<dbReference type="GO" id="GO:0016874">
    <property type="term" value="F:ligase activity"/>
    <property type="evidence" value="ECO:0007669"/>
    <property type="project" value="UniProtKB-KW"/>
</dbReference>
<evidence type="ECO:0000313" key="5">
    <source>
        <dbReference type="EMBL" id="OAR02193.1"/>
    </source>
</evidence>
<keyword evidence="3" id="KW-0436">Ligase</keyword>
<keyword evidence="6" id="KW-1185">Reference proteome</keyword>
<dbReference type="Gene3D" id="3.40.50.12780">
    <property type="entry name" value="N-terminal domain of ligase-like"/>
    <property type="match status" value="1"/>
</dbReference>
<dbReference type="SUPFAM" id="SSF56801">
    <property type="entry name" value="Acetyl-CoA synthetase-like"/>
    <property type="match status" value="1"/>
</dbReference>
<accession>A0A179IIT8</accession>
<proteinExistence type="predicted"/>
<keyword evidence="1" id="KW-0596">Phosphopantetheine</keyword>
<feature type="domain" description="AMP-dependent synthetase/ligase" evidence="4">
    <location>
        <begin position="498"/>
        <end position="837"/>
    </location>
</feature>
<gene>
    <name evidence="5" type="ORF">LLEC1_03412</name>
</gene>
<dbReference type="Gene3D" id="3.30.300.30">
    <property type="match status" value="1"/>
</dbReference>
<name>A0A179IIT8_CORDF</name>
<organism evidence="5 6">
    <name type="scientific">Cordyceps confragosa</name>
    <name type="common">Lecanicillium lecanii</name>
    <dbReference type="NCBI Taxonomy" id="2714763"/>
    <lineage>
        <taxon>Eukaryota</taxon>
        <taxon>Fungi</taxon>
        <taxon>Dikarya</taxon>
        <taxon>Ascomycota</taxon>
        <taxon>Pezizomycotina</taxon>
        <taxon>Sordariomycetes</taxon>
        <taxon>Hypocreomycetidae</taxon>
        <taxon>Hypocreales</taxon>
        <taxon>Cordycipitaceae</taxon>
        <taxon>Akanthomyces</taxon>
    </lineage>
</organism>
<dbReference type="InterPro" id="IPR000873">
    <property type="entry name" value="AMP-dep_synth/lig_dom"/>
</dbReference>
<dbReference type="InterPro" id="IPR042099">
    <property type="entry name" value="ANL_N_sf"/>
</dbReference>